<name>A0ABD1TQ72_9LAMI</name>
<comment type="caution">
    <text evidence="2">The sequence shown here is derived from an EMBL/GenBank/DDBJ whole genome shotgun (WGS) entry which is preliminary data.</text>
</comment>
<dbReference type="Proteomes" id="UP001604277">
    <property type="component" value="Unassembled WGS sequence"/>
</dbReference>
<protein>
    <submittedName>
        <fullName evidence="2">Uncharacterized protein</fullName>
    </submittedName>
</protein>
<gene>
    <name evidence="2" type="ORF">Fot_28566</name>
</gene>
<evidence type="ECO:0000313" key="2">
    <source>
        <dbReference type="EMBL" id="KAL2514595.1"/>
    </source>
</evidence>
<dbReference type="AlphaFoldDB" id="A0ABD1TQ72"/>
<evidence type="ECO:0000313" key="3">
    <source>
        <dbReference type="Proteomes" id="UP001604277"/>
    </source>
</evidence>
<proteinExistence type="predicted"/>
<feature type="region of interest" description="Disordered" evidence="1">
    <location>
        <begin position="81"/>
        <end position="100"/>
    </location>
</feature>
<reference evidence="3" key="1">
    <citation type="submission" date="2024-07" db="EMBL/GenBank/DDBJ databases">
        <title>Two chromosome-level genome assemblies of Korean endemic species Abeliophyllum distichum and Forsythia ovata (Oleaceae).</title>
        <authorList>
            <person name="Jang H."/>
        </authorList>
    </citation>
    <scope>NUCLEOTIDE SEQUENCE [LARGE SCALE GENOMIC DNA]</scope>
</reference>
<evidence type="ECO:0000256" key="1">
    <source>
        <dbReference type="SAM" id="MobiDB-lite"/>
    </source>
</evidence>
<keyword evidence="3" id="KW-1185">Reference proteome</keyword>
<sequence>MLRLIQGLKGLFWEEENNSAAPNIWISMGLKRNASTQRLATSEKERQLEDDFLNQGVHVHVENDDDIDVVSNTRWREKIGTSGERRCKEPKISKSDKLKK</sequence>
<organism evidence="2 3">
    <name type="scientific">Forsythia ovata</name>
    <dbReference type="NCBI Taxonomy" id="205694"/>
    <lineage>
        <taxon>Eukaryota</taxon>
        <taxon>Viridiplantae</taxon>
        <taxon>Streptophyta</taxon>
        <taxon>Embryophyta</taxon>
        <taxon>Tracheophyta</taxon>
        <taxon>Spermatophyta</taxon>
        <taxon>Magnoliopsida</taxon>
        <taxon>eudicotyledons</taxon>
        <taxon>Gunneridae</taxon>
        <taxon>Pentapetalae</taxon>
        <taxon>asterids</taxon>
        <taxon>lamiids</taxon>
        <taxon>Lamiales</taxon>
        <taxon>Oleaceae</taxon>
        <taxon>Forsythieae</taxon>
        <taxon>Forsythia</taxon>
    </lineage>
</organism>
<accession>A0ABD1TQ72</accession>
<dbReference type="EMBL" id="JBFOLJ010000008">
    <property type="protein sequence ID" value="KAL2514595.1"/>
    <property type="molecule type" value="Genomic_DNA"/>
</dbReference>